<dbReference type="Pfam" id="PF02518">
    <property type="entry name" value="HATPase_c"/>
    <property type="match status" value="1"/>
</dbReference>
<feature type="domain" description="PAC" evidence="12">
    <location>
        <begin position="1059"/>
        <end position="1111"/>
    </location>
</feature>
<feature type="domain" description="CheR-type methyltransferase" evidence="14">
    <location>
        <begin position="210"/>
        <end position="462"/>
    </location>
</feature>
<dbReference type="GO" id="GO:0005737">
    <property type="term" value="C:cytoplasm"/>
    <property type="evidence" value="ECO:0007669"/>
    <property type="project" value="InterPro"/>
</dbReference>
<dbReference type="Gene3D" id="1.10.287.130">
    <property type="match status" value="1"/>
</dbReference>
<dbReference type="Pfam" id="PF01739">
    <property type="entry name" value="CheR"/>
    <property type="match status" value="1"/>
</dbReference>
<accession>D0LUR8</accession>
<evidence type="ECO:0000256" key="1">
    <source>
        <dbReference type="ARBA" id="ARBA00000085"/>
    </source>
</evidence>
<dbReference type="PROSITE" id="PS50112">
    <property type="entry name" value="PAS"/>
    <property type="match status" value="3"/>
</dbReference>
<dbReference type="Pfam" id="PF00512">
    <property type="entry name" value="HisKA"/>
    <property type="match status" value="1"/>
</dbReference>
<dbReference type="NCBIfam" id="TIGR00229">
    <property type="entry name" value="sensory_box"/>
    <property type="match status" value="3"/>
</dbReference>
<feature type="domain" description="PAC" evidence="12">
    <location>
        <begin position="932"/>
        <end position="985"/>
    </location>
</feature>
<dbReference type="eggNOG" id="COG0745">
    <property type="taxonomic scope" value="Bacteria"/>
</dbReference>
<dbReference type="InterPro" id="IPR000014">
    <property type="entry name" value="PAS"/>
</dbReference>
<dbReference type="SUPFAM" id="SSF47384">
    <property type="entry name" value="Homodimeric domain of signal transducing histidine kinase"/>
    <property type="match status" value="1"/>
</dbReference>
<dbReference type="InterPro" id="IPR050903">
    <property type="entry name" value="Bact_Chemotaxis_MeTrfase"/>
</dbReference>
<feature type="domain" description="PAS" evidence="11">
    <location>
        <begin position="986"/>
        <end position="1056"/>
    </location>
</feature>
<dbReference type="SMART" id="SM00387">
    <property type="entry name" value="HATPase_c"/>
    <property type="match status" value="1"/>
</dbReference>
<dbReference type="SUPFAM" id="SSF47757">
    <property type="entry name" value="Chemotaxis receptor methyltransferase CheR, N-terminal domain"/>
    <property type="match status" value="1"/>
</dbReference>
<dbReference type="STRING" id="502025.Hoch_1404"/>
<evidence type="ECO:0000259" key="14">
    <source>
        <dbReference type="PROSITE" id="PS50123"/>
    </source>
</evidence>
<dbReference type="EC" id="2.7.13.3" evidence="2"/>
<dbReference type="SUPFAM" id="SSF55785">
    <property type="entry name" value="PYP-like sensor domain (PAS domain)"/>
    <property type="match status" value="5"/>
</dbReference>
<dbReference type="GO" id="GO:0008757">
    <property type="term" value="F:S-adenosylmethionine-dependent methyltransferase activity"/>
    <property type="evidence" value="ECO:0007669"/>
    <property type="project" value="InterPro"/>
</dbReference>
<evidence type="ECO:0000259" key="9">
    <source>
        <dbReference type="PROSITE" id="PS50109"/>
    </source>
</evidence>
<dbReference type="GO" id="GO:0006935">
    <property type="term" value="P:chemotaxis"/>
    <property type="evidence" value="ECO:0007669"/>
    <property type="project" value="UniProtKB-UniRule"/>
</dbReference>
<dbReference type="PANTHER" id="PTHR24422">
    <property type="entry name" value="CHEMOTAXIS PROTEIN METHYLTRANSFERASE"/>
    <property type="match status" value="1"/>
</dbReference>
<keyword evidence="16" id="KW-1185">Reference proteome</keyword>
<dbReference type="InterPro" id="IPR000780">
    <property type="entry name" value="CheR_MeTrfase"/>
</dbReference>
<feature type="domain" description="PAS" evidence="11">
    <location>
        <begin position="1245"/>
        <end position="1316"/>
    </location>
</feature>
<dbReference type="eggNOG" id="COG5002">
    <property type="taxonomic scope" value="Bacteria"/>
</dbReference>
<dbReference type="GO" id="GO:0000155">
    <property type="term" value="F:phosphorelay sensor kinase activity"/>
    <property type="evidence" value="ECO:0007669"/>
    <property type="project" value="InterPro"/>
</dbReference>
<dbReference type="Pfam" id="PF00072">
    <property type="entry name" value="Response_reg"/>
    <property type="match status" value="1"/>
</dbReference>
<name>D0LUR8_HALO1</name>
<dbReference type="InterPro" id="IPR005467">
    <property type="entry name" value="His_kinase_dom"/>
</dbReference>
<keyword evidence="5 15" id="KW-0418">Kinase</keyword>
<evidence type="ECO:0000259" key="12">
    <source>
        <dbReference type="PROSITE" id="PS50113"/>
    </source>
</evidence>
<dbReference type="GO" id="GO:0008984">
    <property type="term" value="F:protein-glutamate methylesterase activity"/>
    <property type="evidence" value="ECO:0007669"/>
    <property type="project" value="InterPro"/>
</dbReference>
<dbReference type="SUPFAM" id="SSF55874">
    <property type="entry name" value="ATPase domain of HSP90 chaperone/DNA topoisomerase II/histidine kinase"/>
    <property type="match status" value="1"/>
</dbReference>
<dbReference type="OrthoDB" id="9786165at2"/>
<dbReference type="SMART" id="SM00091">
    <property type="entry name" value="PAS"/>
    <property type="match status" value="5"/>
</dbReference>
<dbReference type="PROSITE" id="PS50113">
    <property type="entry name" value="PAC"/>
    <property type="match status" value="4"/>
</dbReference>
<keyword evidence="6" id="KW-0145">Chemotaxis</keyword>
<evidence type="ECO:0000256" key="8">
    <source>
        <dbReference type="SAM" id="Coils"/>
    </source>
</evidence>
<dbReference type="InterPro" id="IPR022641">
    <property type="entry name" value="CheR_N"/>
</dbReference>
<dbReference type="Proteomes" id="UP000001880">
    <property type="component" value="Chromosome"/>
</dbReference>
<dbReference type="RefSeq" id="WP_012826567.1">
    <property type="nucleotide sequence ID" value="NC_013440.1"/>
</dbReference>
<dbReference type="SMART" id="SM00388">
    <property type="entry name" value="HisKA"/>
    <property type="match status" value="1"/>
</dbReference>
<dbReference type="CDD" id="cd00082">
    <property type="entry name" value="HisKA"/>
    <property type="match status" value="1"/>
</dbReference>
<feature type="domain" description="PAC" evidence="12">
    <location>
        <begin position="800"/>
        <end position="851"/>
    </location>
</feature>
<evidence type="ECO:0000259" key="13">
    <source>
        <dbReference type="PROSITE" id="PS50122"/>
    </source>
</evidence>
<feature type="active site" evidence="6">
    <location>
        <position position="43"/>
    </location>
</feature>
<dbReference type="Gene3D" id="3.30.565.10">
    <property type="entry name" value="Histidine kinase-like ATPase, C-terminal domain"/>
    <property type="match status" value="1"/>
</dbReference>
<dbReference type="eggNOG" id="COG1352">
    <property type="taxonomic scope" value="Bacteria"/>
</dbReference>
<dbReference type="HOGENOM" id="CLU_239134_0_0_7"/>
<dbReference type="SUPFAM" id="SSF52172">
    <property type="entry name" value="CheY-like"/>
    <property type="match status" value="1"/>
</dbReference>
<dbReference type="Gene3D" id="3.40.50.180">
    <property type="entry name" value="Methylesterase CheB, C-terminal domain"/>
    <property type="match status" value="1"/>
</dbReference>
<dbReference type="eggNOG" id="COG2201">
    <property type="taxonomic scope" value="Bacteria"/>
</dbReference>
<dbReference type="InterPro" id="IPR000700">
    <property type="entry name" value="PAS-assoc_C"/>
</dbReference>
<dbReference type="SMART" id="SM00138">
    <property type="entry name" value="MeTrc"/>
    <property type="match status" value="1"/>
</dbReference>
<protein>
    <recommendedName>
        <fullName evidence="2">histidine kinase</fullName>
        <ecNumber evidence="2">2.7.13.3</ecNumber>
    </recommendedName>
</protein>
<evidence type="ECO:0000259" key="10">
    <source>
        <dbReference type="PROSITE" id="PS50110"/>
    </source>
</evidence>
<dbReference type="eggNOG" id="COG2433">
    <property type="taxonomic scope" value="Bacteria"/>
</dbReference>
<dbReference type="Pfam" id="PF13596">
    <property type="entry name" value="PAS_10"/>
    <property type="match status" value="1"/>
</dbReference>
<feature type="active site" evidence="6">
    <location>
        <position position="16"/>
    </location>
</feature>
<dbReference type="InterPro" id="IPR036097">
    <property type="entry name" value="HisK_dim/P_sf"/>
</dbReference>
<feature type="domain" description="CheB-type methylesterase" evidence="13">
    <location>
        <begin position="4"/>
        <end position="186"/>
    </location>
</feature>
<dbReference type="InterPro" id="IPR035965">
    <property type="entry name" value="PAS-like_dom_sf"/>
</dbReference>
<evidence type="ECO:0000256" key="6">
    <source>
        <dbReference type="PROSITE-ProRule" id="PRU00050"/>
    </source>
</evidence>
<sequence>MRTAEQLELVVGVGASAGGLAAFKQLFAALPADSGMAFLLVQHLDPTHKSLLAELLAPHTRMAVRDADQGAALEPNTVYIIRPDTALAVRSGRIELSPPTLHRGVRLPVDHLFRSLANEYGGRSVGIVLSGAGSDGSAGIRDIKAKGGLIIAQEPESSGYRGMPQSAIDTGVVDLVLEISDMPAALRRFAALPATPRLDAQANADDIGERTEQYAGLGKQAFGRLAAILEAQSSFNLRVYKHATVERRVLRRVALSGFNAIEPYLEHLRFDSAEQQTLVREFLISVTEFFRDPAAFRVLRETVIEPTVAAATAGSTLRAWVAGCATGEEAYSIGMEFFDCIYAHNKRLGLQIFATDVDQEALAFARAASYPPSISERVSAQRLQTYFKPHLGKGYQVRQPLRDAVSFAMQDLTKDPPFSRMNLVSCRNVMIYLTSEAQRHVLNMLHFALEPDGFLFLSTSESTGPRRELFSTISKDQRIYRKRGASRASIASRSLDTPVQDTDLYSRTRNIRPSDGLSQTGGDLARRAVLAAVAPPTLVISEDGSVLFSHGELGPYIRIPEGDNPRFELNSVLRPELATRVRGVLHRCRREKQAQFALSSPNGDALRVRIGARLAPSLGSDVVILTFEALPEETAVTIAERPERPEQDVLVEQLESELQATREDLRTTVEELETSIEELRSSNDESMSINEELQSANEELEATTEELRSLNEELTIVNAQLQEKVELVELAHDDLNNFFSSTKIATVFLDGRLCIKRFTPAAQQQLGIDHADTGRFVGNIARELLQHDLAQDAESVLDHLRVESRVMRTTDGRCITRQALPYRTENRRIEGVVVTFTDVTELSNANEELATRTQRLELAWEVARGGVLEHRLPLDESTYISDQWAQVFGYRLDELPSYERLLPWLFEQAHPDDHGRFEQSYQNLIEGKSERYVIELRFRHKGGHWLWVREIAKILEHDELGRARHLLRMMIDITDLKEAEASLRESELRFREMADGLPLMVWVHNADGDLELVNQTFCEYFGVKRDVMKGGRWQILVHSDDADSYTREFYACINDKRPFHAEARVKHADGTWHWIESWGRPRLGPEGQFRGFVGTSADITARREMEMALRTSRRNESQQRQFLETLLENAKVCVAVMEGDELRYTLVNRAYQNLRPDVSMVGRTVAEIFPEAVAVGVDNDLRQVLHTGEMQVQYGYHAPVPGRLDARWDHQVVRLPESEGRARSVLLITWESTEHYRTQGALRESEQRLQIAKDAAGFGVYAYDIVSGGISWDERVRSIWGVSADEPLSYELFLSGVHPGDRVVVEAALERACDPGGNGHYRAEYRIINRHDGKTYWASSTGFVEFIDGEAARLVGAVQDVTVEKDAKAALLASQMSLQEADRQKDEFLAMLGHELRNPLAAIRTASELLRRKLGGNPEFTRMQEVLDRQTLHMAKLLDGLLDISRIIRGKIRLESELLDLRKIVREVTSDLREGMTDRQLEIRADIPPEPLLVEADRVRLAQIVNNLLSNAVKYTPDGGAIHITLSHDSGDGTVVLEVKDTGVGIEAELLPHVFEIFRQSKQSIDRSAGGLGLGLALVKTLVERQGGSVEARSEGPGAGAEFSVKFPLSHAPSPSLLEGGETSDGKLRILLIEDNEDAAEMLKQLLELAEHEVTLTYRGKTGLALARELRPDVVLCDLGLPDGVSGFDVARELRSDKSLAGLGLIALSGYGQPEDKEKAAEAGFDAHLIKPIDMASLERVLANIVPFRNPSDGSPAPS</sequence>
<dbReference type="Gene3D" id="3.40.50.150">
    <property type="entry name" value="Vaccinia Virus protein VP39"/>
    <property type="match status" value="1"/>
</dbReference>
<dbReference type="InterPro" id="IPR003594">
    <property type="entry name" value="HATPase_dom"/>
</dbReference>
<dbReference type="PROSITE" id="PS50110">
    <property type="entry name" value="RESPONSE_REGULATORY"/>
    <property type="match status" value="1"/>
</dbReference>
<dbReference type="PRINTS" id="PR00996">
    <property type="entry name" value="CHERMTFRASE"/>
</dbReference>
<keyword evidence="6" id="KW-0378">Hydrolase</keyword>
<feature type="active site" evidence="6">
    <location>
        <position position="135"/>
    </location>
</feature>
<feature type="modified residue" description="4-aspartylphosphate" evidence="7">
    <location>
        <position position="1678"/>
    </location>
</feature>
<dbReference type="Pfam" id="PF03705">
    <property type="entry name" value="CheR_N"/>
    <property type="match status" value="1"/>
</dbReference>
<feature type="domain" description="PAS" evidence="11">
    <location>
        <begin position="878"/>
        <end position="928"/>
    </location>
</feature>
<feature type="domain" description="PAC" evidence="12">
    <location>
        <begin position="1321"/>
        <end position="1373"/>
    </location>
</feature>
<dbReference type="Gene3D" id="3.40.50.2300">
    <property type="match status" value="1"/>
</dbReference>
<dbReference type="FunFam" id="3.30.565.10:FF:000006">
    <property type="entry name" value="Sensor histidine kinase WalK"/>
    <property type="match status" value="1"/>
</dbReference>
<feature type="domain" description="Response regulatory" evidence="10">
    <location>
        <begin position="1629"/>
        <end position="1746"/>
    </location>
</feature>
<dbReference type="Gene3D" id="2.10.70.100">
    <property type="match status" value="1"/>
</dbReference>
<dbReference type="SMART" id="SM00086">
    <property type="entry name" value="PAC"/>
    <property type="match status" value="4"/>
</dbReference>
<organism evidence="15 16">
    <name type="scientific">Haliangium ochraceum (strain DSM 14365 / JCM 11303 / SMP-2)</name>
    <dbReference type="NCBI Taxonomy" id="502025"/>
    <lineage>
        <taxon>Bacteria</taxon>
        <taxon>Pseudomonadati</taxon>
        <taxon>Myxococcota</taxon>
        <taxon>Polyangia</taxon>
        <taxon>Haliangiales</taxon>
        <taxon>Kofleriaceae</taxon>
        <taxon>Haliangium</taxon>
    </lineage>
</organism>
<dbReference type="PROSITE" id="PS50123">
    <property type="entry name" value="CHER"/>
    <property type="match status" value="1"/>
</dbReference>
<dbReference type="Pfam" id="PF08447">
    <property type="entry name" value="PAS_3"/>
    <property type="match status" value="3"/>
</dbReference>
<dbReference type="SUPFAM" id="SSF52738">
    <property type="entry name" value="Methylesterase CheB, C-terminal domain"/>
    <property type="match status" value="1"/>
</dbReference>
<dbReference type="InterPro" id="IPR013656">
    <property type="entry name" value="PAS_4"/>
</dbReference>
<dbReference type="Pfam" id="PF01339">
    <property type="entry name" value="CheB_methylest"/>
    <property type="match status" value="1"/>
</dbReference>
<evidence type="ECO:0000256" key="2">
    <source>
        <dbReference type="ARBA" id="ARBA00012438"/>
    </source>
</evidence>
<evidence type="ECO:0000313" key="15">
    <source>
        <dbReference type="EMBL" id="ACY13958.1"/>
    </source>
</evidence>
<feature type="domain" description="Histidine kinase" evidence="9">
    <location>
        <begin position="1391"/>
        <end position="1611"/>
    </location>
</feature>
<dbReference type="PROSITE" id="PS50122">
    <property type="entry name" value="CHEB"/>
    <property type="match status" value="1"/>
</dbReference>
<dbReference type="InterPro" id="IPR001789">
    <property type="entry name" value="Sig_transdc_resp-reg_receiver"/>
</dbReference>
<proteinExistence type="predicted"/>
<dbReference type="InterPro" id="IPR035909">
    <property type="entry name" value="CheB_C"/>
</dbReference>
<dbReference type="PANTHER" id="PTHR24422:SF27">
    <property type="entry name" value="PROTEIN-GLUTAMATE O-METHYLTRANSFERASE"/>
    <property type="match status" value="1"/>
</dbReference>
<gene>
    <name evidence="15" type="ordered locus">Hoch_1404</name>
</gene>
<dbReference type="eggNOG" id="COG2202">
    <property type="taxonomic scope" value="Bacteria"/>
</dbReference>
<dbReference type="InterPro" id="IPR029063">
    <property type="entry name" value="SAM-dependent_MTases_sf"/>
</dbReference>
<feature type="coiled-coil region" evidence="8">
    <location>
        <begin position="651"/>
        <end position="731"/>
    </location>
</feature>
<keyword evidence="8" id="KW-0175">Coiled coil</keyword>
<dbReference type="InterPro" id="IPR003661">
    <property type="entry name" value="HisK_dim/P_dom"/>
</dbReference>
<dbReference type="SMART" id="SM00448">
    <property type="entry name" value="REC"/>
    <property type="match status" value="1"/>
</dbReference>
<evidence type="ECO:0000259" key="11">
    <source>
        <dbReference type="PROSITE" id="PS50112"/>
    </source>
</evidence>
<dbReference type="InterPro" id="IPR013655">
    <property type="entry name" value="PAS_fold_3"/>
</dbReference>
<dbReference type="EMBL" id="CP001804">
    <property type="protein sequence ID" value="ACY13958.1"/>
    <property type="molecule type" value="Genomic_DNA"/>
</dbReference>
<evidence type="ECO:0000256" key="4">
    <source>
        <dbReference type="ARBA" id="ARBA00022679"/>
    </source>
</evidence>
<dbReference type="InterPro" id="IPR036890">
    <property type="entry name" value="HATPase_C_sf"/>
</dbReference>
<dbReference type="Gene3D" id="3.30.450.20">
    <property type="entry name" value="PAS domain"/>
    <property type="match status" value="5"/>
</dbReference>
<dbReference type="CDD" id="cd00130">
    <property type="entry name" value="PAS"/>
    <property type="match status" value="2"/>
</dbReference>
<dbReference type="Pfam" id="PF08448">
    <property type="entry name" value="PAS_4"/>
    <property type="match status" value="1"/>
</dbReference>
<dbReference type="SUPFAM" id="SSF53335">
    <property type="entry name" value="S-adenosyl-L-methionine-dependent methyltransferases"/>
    <property type="match status" value="1"/>
</dbReference>
<dbReference type="CDD" id="cd17580">
    <property type="entry name" value="REC_2_DhkD-like"/>
    <property type="match status" value="1"/>
</dbReference>
<dbReference type="InterPro" id="IPR022642">
    <property type="entry name" value="CheR_C"/>
</dbReference>
<dbReference type="PROSITE" id="PS50109">
    <property type="entry name" value="HIS_KIN"/>
    <property type="match status" value="1"/>
</dbReference>
<dbReference type="KEGG" id="hoh:Hoch_1404"/>
<evidence type="ECO:0000256" key="5">
    <source>
        <dbReference type="ARBA" id="ARBA00022777"/>
    </source>
</evidence>
<evidence type="ECO:0000256" key="7">
    <source>
        <dbReference type="PROSITE-ProRule" id="PRU00169"/>
    </source>
</evidence>
<dbReference type="InterPro" id="IPR001610">
    <property type="entry name" value="PAC"/>
</dbReference>
<evidence type="ECO:0000256" key="3">
    <source>
        <dbReference type="ARBA" id="ARBA00022553"/>
    </source>
</evidence>
<keyword evidence="4" id="KW-0808">Transferase</keyword>
<dbReference type="InterPro" id="IPR011006">
    <property type="entry name" value="CheY-like_superfamily"/>
</dbReference>
<reference evidence="15 16" key="1">
    <citation type="journal article" date="2010" name="Stand. Genomic Sci.">
        <title>Complete genome sequence of Haliangium ochraceum type strain (SMP-2).</title>
        <authorList>
            <consortium name="US DOE Joint Genome Institute (JGI-PGF)"/>
            <person name="Ivanova N."/>
            <person name="Daum C."/>
            <person name="Lang E."/>
            <person name="Abt B."/>
            <person name="Kopitz M."/>
            <person name="Saunders E."/>
            <person name="Lapidus A."/>
            <person name="Lucas S."/>
            <person name="Glavina Del Rio T."/>
            <person name="Nolan M."/>
            <person name="Tice H."/>
            <person name="Copeland A."/>
            <person name="Cheng J.F."/>
            <person name="Chen F."/>
            <person name="Bruce D."/>
            <person name="Goodwin L."/>
            <person name="Pitluck S."/>
            <person name="Mavromatis K."/>
            <person name="Pati A."/>
            <person name="Mikhailova N."/>
            <person name="Chen A."/>
            <person name="Palaniappan K."/>
            <person name="Land M."/>
            <person name="Hauser L."/>
            <person name="Chang Y.J."/>
            <person name="Jeffries C.D."/>
            <person name="Detter J.C."/>
            <person name="Brettin T."/>
            <person name="Rohde M."/>
            <person name="Goker M."/>
            <person name="Bristow J."/>
            <person name="Markowitz V."/>
            <person name="Eisen J.A."/>
            <person name="Hugenholtz P."/>
            <person name="Kyrpides N.C."/>
            <person name="Klenk H.P."/>
        </authorList>
    </citation>
    <scope>NUCLEOTIDE SEQUENCE [LARGE SCALE GENOMIC DNA]</scope>
    <source>
        <strain evidence="16">DSM 14365 / CIP 107738 / JCM 11303 / AJ 13395 / SMP-2</strain>
    </source>
</reference>
<keyword evidence="3 7" id="KW-0597">Phosphoprotein</keyword>
<evidence type="ECO:0000313" key="16">
    <source>
        <dbReference type="Proteomes" id="UP000001880"/>
    </source>
</evidence>
<dbReference type="InterPro" id="IPR000673">
    <property type="entry name" value="Sig_transdc_resp-reg_Me-estase"/>
</dbReference>
<dbReference type="CDD" id="cd16434">
    <property type="entry name" value="CheB-CheR_fusion"/>
    <property type="match status" value="1"/>
</dbReference>
<dbReference type="GO" id="GO:0000156">
    <property type="term" value="F:phosphorelay response regulator activity"/>
    <property type="evidence" value="ECO:0007669"/>
    <property type="project" value="InterPro"/>
</dbReference>
<comment type="catalytic activity">
    <reaction evidence="1">
        <text>ATP + protein L-histidine = ADP + protein N-phospho-L-histidine.</text>
        <dbReference type="EC" id="2.7.13.3"/>
    </reaction>
</comment>